<keyword evidence="5" id="KW-1185">Reference proteome</keyword>
<reference evidence="4 6" key="2">
    <citation type="submission" date="2016-10" db="EMBL/GenBank/DDBJ databases">
        <authorList>
            <person name="de Groot N.N."/>
        </authorList>
    </citation>
    <scope>NUCLEOTIDE SEQUENCE [LARGE SCALE GENOMIC DNA]</scope>
    <source>
        <strain evidence="4 6">DSM 2895</strain>
    </source>
</reference>
<dbReference type="PROSITE" id="PS50263">
    <property type="entry name" value="CN_HYDROLASE"/>
    <property type="match status" value="1"/>
</dbReference>
<accession>A0A0D1VKR2</accession>
<feature type="domain" description="CN hydrolase" evidence="2">
    <location>
        <begin position="2"/>
        <end position="236"/>
    </location>
</feature>
<organism evidence="3 5">
    <name type="scientific">Aneurinibacillus migulanus</name>
    <name type="common">Bacillus migulanus</name>
    <dbReference type="NCBI Taxonomy" id="47500"/>
    <lineage>
        <taxon>Bacteria</taxon>
        <taxon>Bacillati</taxon>
        <taxon>Bacillota</taxon>
        <taxon>Bacilli</taxon>
        <taxon>Bacillales</taxon>
        <taxon>Paenibacillaceae</taxon>
        <taxon>Aneurinibacillus group</taxon>
        <taxon>Aneurinibacillus</taxon>
    </lineage>
</organism>
<evidence type="ECO:0000313" key="5">
    <source>
        <dbReference type="Proteomes" id="UP000037269"/>
    </source>
</evidence>
<dbReference type="OrthoDB" id="9811121at2"/>
<dbReference type="STRING" id="47500.AF333_16055"/>
<dbReference type="GO" id="GO:0016787">
    <property type="term" value="F:hydrolase activity"/>
    <property type="evidence" value="ECO:0007669"/>
    <property type="project" value="UniProtKB-KW"/>
</dbReference>
<dbReference type="PANTHER" id="PTHR23088:SF27">
    <property type="entry name" value="DEAMINATED GLUTATHIONE AMIDASE"/>
    <property type="match status" value="1"/>
</dbReference>
<dbReference type="Proteomes" id="UP000037269">
    <property type="component" value="Unassembled WGS sequence"/>
</dbReference>
<dbReference type="InterPro" id="IPR036526">
    <property type="entry name" value="C-N_Hydrolase_sf"/>
</dbReference>
<sequence length="265" mass="30172">MVTIALAQLKGVLFNKNLNVHRILATIQTCKEKNVDYVLFPELFLTGFFIQHEIEALAEPVDGESIRIIQEKVKETGVGTILGFAERYENRYYNSAVFIEKDGSIKGVYRKIHLFDKEKEFFTPGEEFPVFHTEVGNIALMMTFDVEFPEMSRIYAMHGVELIMVLNAHNVPYQPHQGIFLQARALENQVFMAATNKVGLEGSTLFFGESAVISPEGHFIEKGGNNEEIIIASIQLSDVYKVREEQLMKYLENRKGELYSKHGLV</sequence>
<dbReference type="EMBL" id="LGUG01000004">
    <property type="protein sequence ID" value="KON96764.1"/>
    <property type="molecule type" value="Genomic_DNA"/>
</dbReference>
<evidence type="ECO:0000313" key="4">
    <source>
        <dbReference type="EMBL" id="SDJ46353.1"/>
    </source>
</evidence>
<evidence type="ECO:0000259" key="2">
    <source>
        <dbReference type="PROSITE" id="PS50263"/>
    </source>
</evidence>
<evidence type="ECO:0000313" key="6">
    <source>
        <dbReference type="Proteomes" id="UP000182836"/>
    </source>
</evidence>
<dbReference type="Pfam" id="PF00795">
    <property type="entry name" value="CN_hydrolase"/>
    <property type="match status" value="1"/>
</dbReference>
<evidence type="ECO:0000256" key="1">
    <source>
        <dbReference type="ARBA" id="ARBA00010613"/>
    </source>
</evidence>
<dbReference type="InterPro" id="IPR003010">
    <property type="entry name" value="C-N_Hydrolase"/>
</dbReference>
<comment type="similarity">
    <text evidence="1">Belongs to the carbon-nitrogen hydrolase superfamily. NIT1/NIT2 family.</text>
</comment>
<dbReference type="CDD" id="cd07197">
    <property type="entry name" value="nitrilase"/>
    <property type="match status" value="1"/>
</dbReference>
<gene>
    <name evidence="3" type="ORF">AF333_16055</name>
    <name evidence="4" type="ORF">SAMN04487909_11867</name>
</gene>
<protein>
    <submittedName>
        <fullName evidence="3">Carbon-nitrogen hydrolase</fullName>
    </submittedName>
    <submittedName>
        <fullName evidence="4">Predicted amidohydrolase</fullName>
    </submittedName>
</protein>
<dbReference type="RefSeq" id="WP_043063459.1">
    <property type="nucleotide sequence ID" value="NZ_BJOA01000153.1"/>
</dbReference>
<dbReference type="SUPFAM" id="SSF56317">
    <property type="entry name" value="Carbon-nitrogen hydrolase"/>
    <property type="match status" value="1"/>
</dbReference>
<dbReference type="GeneID" id="42306683"/>
<reference evidence="3 5" key="1">
    <citation type="submission" date="2015-07" db="EMBL/GenBank/DDBJ databases">
        <title>Fjat-14205 dsm 2895.</title>
        <authorList>
            <person name="Liu B."/>
            <person name="Wang J."/>
            <person name="Zhu Y."/>
            <person name="Liu G."/>
            <person name="Chen Q."/>
            <person name="Chen Z."/>
            <person name="Lan J."/>
            <person name="Che J."/>
            <person name="Ge C."/>
            <person name="Shi H."/>
            <person name="Pan Z."/>
            <person name="Liu X."/>
        </authorList>
    </citation>
    <scope>NUCLEOTIDE SEQUENCE [LARGE SCALE GENOMIC DNA]</scope>
    <source>
        <strain evidence="3 5">DSM 2895</strain>
    </source>
</reference>
<dbReference type="Gene3D" id="3.60.110.10">
    <property type="entry name" value="Carbon-nitrogen hydrolase"/>
    <property type="match status" value="1"/>
</dbReference>
<dbReference type="PANTHER" id="PTHR23088">
    <property type="entry name" value="NITRILASE-RELATED"/>
    <property type="match status" value="1"/>
</dbReference>
<dbReference type="Proteomes" id="UP000182836">
    <property type="component" value="Unassembled WGS sequence"/>
</dbReference>
<dbReference type="AlphaFoldDB" id="A0A0D1VKR2"/>
<proteinExistence type="inferred from homology"/>
<dbReference type="EMBL" id="FNED01000018">
    <property type="protein sequence ID" value="SDJ46353.1"/>
    <property type="molecule type" value="Genomic_DNA"/>
</dbReference>
<dbReference type="PATRIC" id="fig|47500.8.peg.6363"/>
<keyword evidence="3" id="KW-0378">Hydrolase</keyword>
<evidence type="ECO:0000313" key="3">
    <source>
        <dbReference type="EMBL" id="KON96764.1"/>
    </source>
</evidence>
<name>A0A0D1VKR2_ANEMI</name>